<dbReference type="SMART" id="SM00382">
    <property type="entry name" value="AAA"/>
    <property type="match status" value="1"/>
</dbReference>
<dbReference type="PANTHER" id="PTHR43790:SF9">
    <property type="entry name" value="GALACTOFURANOSE TRANSPORTER ATP-BINDING PROTEIN YTFR"/>
    <property type="match status" value="1"/>
</dbReference>
<dbReference type="GO" id="GO:0016887">
    <property type="term" value="F:ATP hydrolysis activity"/>
    <property type="evidence" value="ECO:0007669"/>
    <property type="project" value="InterPro"/>
</dbReference>
<evidence type="ECO:0000313" key="7">
    <source>
        <dbReference type="Proteomes" id="UP000245288"/>
    </source>
</evidence>
<dbReference type="PROSITE" id="PS00211">
    <property type="entry name" value="ABC_TRANSPORTER_1"/>
    <property type="match status" value="1"/>
</dbReference>
<dbReference type="RefSeq" id="WP_109216065.1">
    <property type="nucleotide sequence ID" value="NZ_JRFU01000121.1"/>
</dbReference>
<dbReference type="InterPro" id="IPR050107">
    <property type="entry name" value="ABC_carbohydrate_import_ATPase"/>
</dbReference>
<keyword evidence="7" id="KW-1185">Reference proteome</keyword>
<proteinExistence type="predicted"/>
<sequence>MAEEMLRIEGVSKSFGPTLANKDINLVLEKGVLLGLAGENGSGKSTLASMVCGMQSKDSGKFYKNGEEYDPHSPSDAAAHGIAMVVQELGVVGNLPGIVNMFLGKMDKYKKGPAVDLAAMNRDAEAVFEKWHLPKVPLDVPAGTLSIEQRKIMELARALITDPDFLVLDEISQALSQDNRQVLYKFIEQFKSQGRTILMVTHDLEEMVEICDQIAVLRDGVIVECKDAKEFTMDELKRQMIGREVSGDYYRDDQKEQYENEVVLEVRDLTIEGKCEHISFDVHKGEILGVCGLSDAGIHELGSAIYGLEHHDGTVRVKASDTLLKHPDDLVKTKGAYLSKDRDVNGLMLDAGIGANLIIPSLVELSGPVGFLSPKKTRALAEKASQAFEIKSSGLNHIVRRLSGGNKQKVNLSRWLVKDLDYIILDCPTRGVDIGVKAYIYSVLKKAKAEGKAIIMISDELQEAMGMSDRIMVMKDHKFAAMLSRNCDFTEEKMMEVML</sequence>
<accession>A0A2V1JQ19</accession>
<keyword evidence="1" id="KW-0813">Transport</keyword>
<dbReference type="Pfam" id="PF00005">
    <property type="entry name" value="ABC_tran"/>
    <property type="match status" value="2"/>
</dbReference>
<evidence type="ECO:0000259" key="5">
    <source>
        <dbReference type="PROSITE" id="PS50893"/>
    </source>
</evidence>
<dbReference type="InterPro" id="IPR027417">
    <property type="entry name" value="P-loop_NTPase"/>
</dbReference>
<gene>
    <name evidence="6" type="ORF">LG34_11335</name>
</gene>
<dbReference type="Gene3D" id="3.40.50.300">
    <property type="entry name" value="P-loop containing nucleotide triphosphate hydrolases"/>
    <property type="match status" value="2"/>
</dbReference>
<dbReference type="InterPro" id="IPR003593">
    <property type="entry name" value="AAA+_ATPase"/>
</dbReference>
<evidence type="ECO:0000256" key="1">
    <source>
        <dbReference type="ARBA" id="ARBA00022448"/>
    </source>
</evidence>
<evidence type="ECO:0000256" key="3">
    <source>
        <dbReference type="ARBA" id="ARBA00022741"/>
    </source>
</evidence>
<keyword evidence="4" id="KW-0067">ATP-binding</keyword>
<dbReference type="InterPro" id="IPR003439">
    <property type="entry name" value="ABC_transporter-like_ATP-bd"/>
</dbReference>
<dbReference type="CDD" id="cd03216">
    <property type="entry name" value="ABC_Carb_Monos_I"/>
    <property type="match status" value="1"/>
</dbReference>
<dbReference type="InterPro" id="IPR017871">
    <property type="entry name" value="ABC_transporter-like_CS"/>
</dbReference>
<evidence type="ECO:0000256" key="4">
    <source>
        <dbReference type="ARBA" id="ARBA00022840"/>
    </source>
</evidence>
<dbReference type="AlphaFoldDB" id="A0A2V1JQ19"/>
<dbReference type="CDD" id="cd03215">
    <property type="entry name" value="ABC_Carb_Monos_II"/>
    <property type="match status" value="1"/>
</dbReference>
<dbReference type="PANTHER" id="PTHR43790">
    <property type="entry name" value="CARBOHYDRATE TRANSPORT ATP-BINDING PROTEIN MG119-RELATED"/>
    <property type="match status" value="1"/>
</dbReference>
<evidence type="ECO:0000256" key="2">
    <source>
        <dbReference type="ARBA" id="ARBA00022737"/>
    </source>
</evidence>
<organism evidence="6 7">
    <name type="scientific">Eubacterium ramulus</name>
    <dbReference type="NCBI Taxonomy" id="39490"/>
    <lineage>
        <taxon>Bacteria</taxon>
        <taxon>Bacillati</taxon>
        <taxon>Bacillota</taxon>
        <taxon>Clostridia</taxon>
        <taxon>Eubacteriales</taxon>
        <taxon>Eubacteriaceae</taxon>
        <taxon>Eubacterium</taxon>
    </lineage>
</organism>
<evidence type="ECO:0000313" key="6">
    <source>
        <dbReference type="EMBL" id="PWE86286.1"/>
    </source>
</evidence>
<keyword evidence="2" id="KW-0677">Repeat</keyword>
<reference evidence="6 7" key="1">
    <citation type="submission" date="2014-09" db="EMBL/GenBank/DDBJ databases">
        <title>Butyrate-producing bacteria isolated from human gut.</title>
        <authorList>
            <person name="Zhang Q."/>
            <person name="Zhao L."/>
        </authorList>
    </citation>
    <scope>NUCLEOTIDE SEQUENCE [LARGE SCALE GENOMIC DNA]</scope>
    <source>
        <strain evidence="6 7">21</strain>
    </source>
</reference>
<dbReference type="PROSITE" id="PS50893">
    <property type="entry name" value="ABC_TRANSPORTER_2"/>
    <property type="match status" value="2"/>
</dbReference>
<keyword evidence="3" id="KW-0547">Nucleotide-binding</keyword>
<name>A0A2V1JQ19_EUBRA</name>
<protein>
    <recommendedName>
        <fullName evidence="5">ABC transporter domain-containing protein</fullName>
    </recommendedName>
</protein>
<feature type="domain" description="ABC transporter" evidence="5">
    <location>
        <begin position="6"/>
        <end position="244"/>
    </location>
</feature>
<comment type="caution">
    <text evidence="6">The sequence shown here is derived from an EMBL/GenBank/DDBJ whole genome shotgun (WGS) entry which is preliminary data.</text>
</comment>
<dbReference type="EMBL" id="JRFU01000121">
    <property type="protein sequence ID" value="PWE86286.1"/>
    <property type="molecule type" value="Genomic_DNA"/>
</dbReference>
<dbReference type="SUPFAM" id="SSF52540">
    <property type="entry name" value="P-loop containing nucleoside triphosphate hydrolases"/>
    <property type="match status" value="2"/>
</dbReference>
<feature type="domain" description="ABC transporter" evidence="5">
    <location>
        <begin position="258"/>
        <end position="497"/>
    </location>
</feature>
<dbReference type="Proteomes" id="UP000245288">
    <property type="component" value="Unassembled WGS sequence"/>
</dbReference>
<dbReference type="OrthoDB" id="9771863at2"/>
<dbReference type="GO" id="GO:0005524">
    <property type="term" value="F:ATP binding"/>
    <property type="evidence" value="ECO:0007669"/>
    <property type="project" value="UniProtKB-KW"/>
</dbReference>